<protein>
    <submittedName>
        <fullName evidence="3">Chromosome partitioning protein ParA</fullName>
    </submittedName>
</protein>
<dbReference type="GO" id="GO:0016887">
    <property type="term" value="F:ATP hydrolysis activity"/>
    <property type="evidence" value="ECO:0007669"/>
    <property type="project" value="TreeGrafter"/>
</dbReference>
<evidence type="ECO:0000313" key="4">
    <source>
        <dbReference type="Proteomes" id="UP000235330"/>
    </source>
</evidence>
<dbReference type="PANTHER" id="PTHR43384">
    <property type="entry name" value="SEPTUM SITE-DETERMINING PROTEIN MIND HOMOLOG, CHLOROPLASTIC-RELATED"/>
    <property type="match status" value="1"/>
</dbReference>
<dbReference type="InterPro" id="IPR050625">
    <property type="entry name" value="ParA/MinD_ATPase"/>
</dbReference>
<dbReference type="GO" id="GO:0005524">
    <property type="term" value="F:ATP binding"/>
    <property type="evidence" value="ECO:0007669"/>
    <property type="project" value="UniProtKB-KW"/>
</dbReference>
<sequence>MFDLVDILKTKVEEKVVVQEQITSVLFHQTQECIDLVEEAFRFEGIVPPSMLNNSDENIKQHVREVNVEIAIVELNVTESVTEDMKRISHLLPNSASVIVVGSEDAISTIRNLKEMGFYYVFWPISKTELIDFVRNVDNNRKKNSGLGKDRTAKKVAVWGTKGGVGATMLTAEIAYELSAKKKSTCLIVDHDFRGGNLDIFLGEKQFQKKSVAPGALTTDLDVSYASSMLKKVNSMLAVLAVESEDLNELELKEYARAMSKQLAGQYNFILEDLSRSSNTKTDLKYIAENNDIITLVLEPTISSVRETKRVLASLEYLNSRARCIVVVNYTMVEKSATISLDEIKQFLGRNVDVVCPNEIQVGKMVLEGKHIYQLGLPISQSLNRLTSMLLGENASNTDASLLKKLFKRFK</sequence>
<evidence type="ECO:0000313" key="3">
    <source>
        <dbReference type="EMBL" id="PMJ64317.1"/>
    </source>
</evidence>
<dbReference type="Proteomes" id="UP000235330">
    <property type="component" value="Unassembled WGS sequence"/>
</dbReference>
<dbReference type="RefSeq" id="WP_017065756.1">
    <property type="nucleotide sequence ID" value="NZ_CAWNSM010000033.1"/>
</dbReference>
<evidence type="ECO:0000256" key="1">
    <source>
        <dbReference type="ARBA" id="ARBA00022741"/>
    </source>
</evidence>
<proteinExistence type="predicted"/>
<gene>
    <name evidence="3" type="ORF">BCU17_21815</name>
</gene>
<name>A0A2N7F9R2_VIBSP</name>
<dbReference type="AlphaFoldDB" id="A0A2N7F9R2"/>
<dbReference type="Gene3D" id="3.40.50.300">
    <property type="entry name" value="P-loop containing nucleotide triphosphate hydrolases"/>
    <property type="match status" value="1"/>
</dbReference>
<accession>A0A2N7F9R2</accession>
<dbReference type="EMBL" id="MCWU01000033">
    <property type="protein sequence ID" value="PMJ64317.1"/>
    <property type="molecule type" value="Genomic_DNA"/>
</dbReference>
<dbReference type="InterPro" id="IPR027417">
    <property type="entry name" value="P-loop_NTPase"/>
</dbReference>
<keyword evidence="1" id="KW-0547">Nucleotide-binding</keyword>
<evidence type="ECO:0000256" key="2">
    <source>
        <dbReference type="ARBA" id="ARBA00022840"/>
    </source>
</evidence>
<comment type="caution">
    <text evidence="3">The sequence shown here is derived from an EMBL/GenBank/DDBJ whole genome shotgun (WGS) entry which is preliminary data.</text>
</comment>
<organism evidence="3 4">
    <name type="scientific">Vibrio splendidus</name>
    <dbReference type="NCBI Taxonomy" id="29497"/>
    <lineage>
        <taxon>Bacteria</taxon>
        <taxon>Pseudomonadati</taxon>
        <taxon>Pseudomonadota</taxon>
        <taxon>Gammaproteobacteria</taxon>
        <taxon>Vibrionales</taxon>
        <taxon>Vibrionaceae</taxon>
        <taxon>Vibrio</taxon>
    </lineage>
</organism>
<dbReference type="GO" id="GO:0005829">
    <property type="term" value="C:cytosol"/>
    <property type="evidence" value="ECO:0007669"/>
    <property type="project" value="TreeGrafter"/>
</dbReference>
<dbReference type="GO" id="GO:0009898">
    <property type="term" value="C:cytoplasmic side of plasma membrane"/>
    <property type="evidence" value="ECO:0007669"/>
    <property type="project" value="TreeGrafter"/>
</dbReference>
<keyword evidence="2" id="KW-0067">ATP-binding</keyword>
<dbReference type="SUPFAM" id="SSF52540">
    <property type="entry name" value="P-loop containing nucleoside triphosphate hydrolases"/>
    <property type="match status" value="1"/>
</dbReference>
<reference evidence="4" key="1">
    <citation type="submission" date="2016-07" db="EMBL/GenBank/DDBJ databases">
        <title>Nontailed viruses are major unrecognized killers of bacteria in the ocean.</title>
        <authorList>
            <person name="Kauffman K."/>
            <person name="Hussain F."/>
            <person name="Yang J."/>
            <person name="Arevalo P."/>
            <person name="Brown J."/>
            <person name="Cutler M."/>
            <person name="Kelly L."/>
            <person name="Polz M.F."/>
        </authorList>
    </citation>
    <scope>NUCLEOTIDE SEQUENCE [LARGE SCALE GENOMIC DNA]</scope>
    <source>
        <strain evidence="4">10N.261.55.E11</strain>
    </source>
</reference>
<dbReference type="PANTHER" id="PTHR43384:SF6">
    <property type="entry name" value="SEPTUM SITE-DETERMINING PROTEIN MIND HOMOLOG, CHLOROPLASTIC"/>
    <property type="match status" value="1"/>
</dbReference>
<dbReference type="GO" id="GO:0051782">
    <property type="term" value="P:negative regulation of cell division"/>
    <property type="evidence" value="ECO:0007669"/>
    <property type="project" value="TreeGrafter"/>
</dbReference>
<dbReference type="Gene3D" id="3.40.50.2300">
    <property type="match status" value="1"/>
</dbReference>